<evidence type="ECO:0000313" key="2">
    <source>
        <dbReference type="WBParaSite" id="ES5_v2.g21898.t1"/>
    </source>
</evidence>
<organism evidence="1 2">
    <name type="scientific">Panagrolaimus sp. ES5</name>
    <dbReference type="NCBI Taxonomy" id="591445"/>
    <lineage>
        <taxon>Eukaryota</taxon>
        <taxon>Metazoa</taxon>
        <taxon>Ecdysozoa</taxon>
        <taxon>Nematoda</taxon>
        <taxon>Chromadorea</taxon>
        <taxon>Rhabditida</taxon>
        <taxon>Tylenchina</taxon>
        <taxon>Panagrolaimomorpha</taxon>
        <taxon>Panagrolaimoidea</taxon>
        <taxon>Panagrolaimidae</taxon>
        <taxon>Panagrolaimus</taxon>
    </lineage>
</organism>
<accession>A0AC34FWP3</accession>
<reference evidence="2" key="1">
    <citation type="submission" date="2022-11" db="UniProtKB">
        <authorList>
            <consortium name="WormBaseParasite"/>
        </authorList>
    </citation>
    <scope>IDENTIFICATION</scope>
</reference>
<proteinExistence type="predicted"/>
<protein>
    <submittedName>
        <fullName evidence="2">Uncharacterized protein</fullName>
    </submittedName>
</protein>
<dbReference type="WBParaSite" id="ES5_v2.g21898.t1">
    <property type="protein sequence ID" value="ES5_v2.g21898.t1"/>
    <property type="gene ID" value="ES5_v2.g21898"/>
</dbReference>
<evidence type="ECO:0000313" key="1">
    <source>
        <dbReference type="Proteomes" id="UP000887579"/>
    </source>
</evidence>
<sequence length="506" mass="56954">MASSSSRNLILLVHDLVNMSQYHIPTSKWRDLALRGDIKNLNPADIFAQIQSATNLNKIKAIAFTIMDLSFPSLAEAYQFRLKCSSFCKSNEIQYFYIPVSSIVGFSVMSKAKVMVEEGEEVLICCPSHSSAHISSNLLIRRKGFYEVIRSHTDFDLSLSKEWKEKLLKDANPKKVIIMNLSPTDPLPFLDKCAKVFPDALVIRDESHFAIIHDAIVGKVMHLLGDKITPYDVTIQCQNRVVVFLGHDESSTSPKEIITVEYVKALPIEKSVTIDVDPSGVLTLVASSQNNTPVVFEEIRFSNYAAKKVKVTLKIDINSFHDIQVEPLHEIDEKLSKMELSDAKARFVFDKQTFTACIVKDEEKIVVTSNDLEKIPIYIAFIDKKPVIGKVAKEVYAANPKVVVFDLIKLCSITNADVMNPKWGFKIEKEDESLMVTVETVEGERRSSVEFLLALILKHGLQIIKNKTGKKMDKIEICFDGFTPNEILKKNFIEAAALIKSEIVFC</sequence>
<name>A0AC34FWP3_9BILA</name>
<dbReference type="Proteomes" id="UP000887579">
    <property type="component" value="Unplaced"/>
</dbReference>